<dbReference type="InterPro" id="IPR050682">
    <property type="entry name" value="ModA/WtpA"/>
</dbReference>
<dbReference type="SUPFAM" id="SSF53850">
    <property type="entry name" value="Periplasmic binding protein-like II"/>
    <property type="match status" value="1"/>
</dbReference>
<evidence type="ECO:0000313" key="4">
    <source>
        <dbReference type="EMBL" id="GAA0730654.1"/>
    </source>
</evidence>
<dbReference type="NCBIfam" id="TIGR01256">
    <property type="entry name" value="modA"/>
    <property type="match status" value="1"/>
</dbReference>
<dbReference type="PANTHER" id="PTHR30632">
    <property type="entry name" value="MOLYBDATE-BINDING PERIPLASMIC PROTEIN"/>
    <property type="match status" value="1"/>
</dbReference>
<dbReference type="InterPro" id="IPR005950">
    <property type="entry name" value="ModA"/>
</dbReference>
<keyword evidence="5" id="KW-1185">Reference proteome</keyword>
<keyword evidence="2" id="KW-0479">Metal-binding</keyword>
<dbReference type="Proteomes" id="UP001501758">
    <property type="component" value="Unassembled WGS sequence"/>
</dbReference>
<evidence type="ECO:0000256" key="1">
    <source>
        <dbReference type="ARBA" id="ARBA00009175"/>
    </source>
</evidence>
<sequence>MFFLGCTEEKKDRITVAAAANMQFAIKEISDAFTKQTGISCDLIVSSSGKLTAQIKEGAPYDIFVSANMKYPNDVYKEGFAVAPPKIYAYGQLVLWSLYHDIELSVAGLSNPKIQNIALANPKTAPYGQAAVEFLKSKEVYTLVEDKLVYGESIAQTNQFITSKASEIGFTAKSVVMSSQTKRQGYWKELDSSFYTPIAQGVVLIKQENKEHMNSTKFYDFLFSKEAKKILEDFGYLLDNREFNSLR</sequence>
<evidence type="ECO:0000256" key="3">
    <source>
        <dbReference type="ARBA" id="ARBA00022729"/>
    </source>
</evidence>
<dbReference type="EMBL" id="BAAAGE010000005">
    <property type="protein sequence ID" value="GAA0730654.1"/>
    <property type="molecule type" value="Genomic_DNA"/>
</dbReference>
<evidence type="ECO:0000256" key="2">
    <source>
        <dbReference type="ARBA" id="ARBA00022723"/>
    </source>
</evidence>
<dbReference type="InterPro" id="IPR044084">
    <property type="entry name" value="AvModA-like_subst-bd"/>
</dbReference>
<dbReference type="Gene3D" id="3.40.190.10">
    <property type="entry name" value="Periplasmic binding protein-like II"/>
    <property type="match status" value="2"/>
</dbReference>
<dbReference type="PIRSF" id="PIRSF004846">
    <property type="entry name" value="ModA"/>
    <property type="match status" value="1"/>
</dbReference>
<protein>
    <submittedName>
        <fullName evidence="4">Molybdate ABC transporter substrate-binding protein</fullName>
    </submittedName>
</protein>
<evidence type="ECO:0000313" key="5">
    <source>
        <dbReference type="Proteomes" id="UP001501758"/>
    </source>
</evidence>
<dbReference type="PANTHER" id="PTHR30632:SF14">
    <property type="entry name" value="TUNGSTATE_MOLYBDATE_CHROMATE-BINDING PROTEIN MODA"/>
    <property type="match status" value="1"/>
</dbReference>
<name>A0ABN1J795_9FLAO</name>
<organism evidence="4 5">
    <name type="scientific">Aquimarina litoralis</name>
    <dbReference type="NCBI Taxonomy" id="584605"/>
    <lineage>
        <taxon>Bacteria</taxon>
        <taxon>Pseudomonadati</taxon>
        <taxon>Bacteroidota</taxon>
        <taxon>Flavobacteriia</taxon>
        <taxon>Flavobacteriales</taxon>
        <taxon>Flavobacteriaceae</taxon>
        <taxon>Aquimarina</taxon>
    </lineage>
</organism>
<keyword evidence="3" id="KW-0732">Signal</keyword>
<dbReference type="CDD" id="cd13539">
    <property type="entry name" value="PBP2_AvModA"/>
    <property type="match status" value="1"/>
</dbReference>
<proteinExistence type="inferred from homology"/>
<accession>A0ABN1J795</accession>
<dbReference type="Pfam" id="PF13531">
    <property type="entry name" value="SBP_bac_11"/>
    <property type="match status" value="1"/>
</dbReference>
<gene>
    <name evidence="4" type="primary">modA</name>
    <name evidence="4" type="ORF">GCM10009430_42040</name>
</gene>
<reference evidence="4 5" key="1">
    <citation type="journal article" date="2019" name="Int. J. Syst. Evol. Microbiol.">
        <title>The Global Catalogue of Microorganisms (GCM) 10K type strain sequencing project: providing services to taxonomists for standard genome sequencing and annotation.</title>
        <authorList>
            <consortium name="The Broad Institute Genomics Platform"/>
            <consortium name="The Broad Institute Genome Sequencing Center for Infectious Disease"/>
            <person name="Wu L."/>
            <person name="Ma J."/>
        </authorList>
    </citation>
    <scope>NUCLEOTIDE SEQUENCE [LARGE SCALE GENOMIC DNA]</scope>
    <source>
        <strain evidence="4 5">JCM 15974</strain>
    </source>
</reference>
<comment type="caution">
    <text evidence="4">The sequence shown here is derived from an EMBL/GenBank/DDBJ whole genome shotgun (WGS) entry which is preliminary data.</text>
</comment>
<comment type="similarity">
    <text evidence="1">Belongs to the bacterial solute-binding protein ModA family.</text>
</comment>